<dbReference type="STRING" id="561061.SAMN05660862_0153"/>
<evidence type="ECO:0000313" key="2">
    <source>
        <dbReference type="Proteomes" id="UP000192980"/>
    </source>
</evidence>
<protein>
    <submittedName>
        <fullName evidence="1">Uncharacterized protein</fullName>
    </submittedName>
</protein>
<dbReference type="OrthoDB" id="1442130at2"/>
<reference evidence="1 2" key="1">
    <citation type="submission" date="2017-04" db="EMBL/GenBank/DDBJ databases">
        <authorList>
            <person name="Afonso C.L."/>
            <person name="Miller P.J."/>
            <person name="Scott M.A."/>
            <person name="Spackman E."/>
            <person name="Goraichik I."/>
            <person name="Dimitrov K.M."/>
            <person name="Suarez D.L."/>
            <person name="Swayne D.E."/>
        </authorList>
    </citation>
    <scope>NUCLEOTIDE SEQUENCE [LARGE SCALE GENOMIC DNA]</scope>
    <source>
        <strain evidence="1 2">DSM 22418</strain>
    </source>
</reference>
<dbReference type="Proteomes" id="UP000192980">
    <property type="component" value="Unassembled WGS sequence"/>
</dbReference>
<keyword evidence="2" id="KW-1185">Reference proteome</keyword>
<accession>A0A1X7HXT5</accession>
<organism evidence="1 2">
    <name type="scientific">Sphingobacterium psychroaquaticum</name>
    <dbReference type="NCBI Taxonomy" id="561061"/>
    <lineage>
        <taxon>Bacteria</taxon>
        <taxon>Pseudomonadati</taxon>
        <taxon>Bacteroidota</taxon>
        <taxon>Sphingobacteriia</taxon>
        <taxon>Sphingobacteriales</taxon>
        <taxon>Sphingobacteriaceae</taxon>
        <taxon>Sphingobacterium</taxon>
    </lineage>
</organism>
<dbReference type="AlphaFoldDB" id="A0A1X7HXT5"/>
<evidence type="ECO:0000313" key="1">
    <source>
        <dbReference type="EMBL" id="SMG06391.1"/>
    </source>
</evidence>
<dbReference type="EMBL" id="FXAU01000001">
    <property type="protein sequence ID" value="SMG06391.1"/>
    <property type="molecule type" value="Genomic_DNA"/>
</dbReference>
<proteinExistence type="predicted"/>
<sequence>MKKNINLNNLIGIPKIYIDKLEKHKKTFLDNEFLEHILEGKEINQLVKEINEVCLKASIYGFHYTRAIPEHIIEQGLRCRTGEEIRQCFINNHGNLLSSNELETVLQAWNKHFDYRQKESRDNYLFFNFTTSALYNGGAEPLLVNFGGEQIYMPIFEMDSISAKINNLGIPMILKCTLNPNKINTFYEYPWGKIAVSTFHALCNPKACRLDQDGYQSINVQPTEIEMFYYDSSQDFRLI</sequence>
<dbReference type="RefSeq" id="WP_058699745.1">
    <property type="nucleotide sequence ID" value="NZ_FXAU01000001.1"/>
</dbReference>
<gene>
    <name evidence="1" type="ORF">SAMN05660862_0153</name>
</gene>
<name>A0A1X7HXT5_9SPHI</name>